<feature type="domain" description="Thioredoxin" evidence="5">
    <location>
        <begin position="99"/>
        <end position="239"/>
    </location>
</feature>
<dbReference type="Proteomes" id="UP000030786">
    <property type="component" value="Chromosome"/>
</dbReference>
<protein>
    <recommendedName>
        <fullName evidence="5">Thioredoxin domain-containing protein</fullName>
    </recommendedName>
</protein>
<name>A0AAU8RJ65_9FLAO</name>
<dbReference type="GO" id="GO:0017004">
    <property type="term" value="P:cytochrome complex assembly"/>
    <property type="evidence" value="ECO:0007669"/>
    <property type="project" value="UniProtKB-KW"/>
</dbReference>
<keyword evidence="3" id="KW-0676">Redox-active center</keyword>
<dbReference type="InterPro" id="IPR013740">
    <property type="entry name" value="Redoxin"/>
</dbReference>
<evidence type="ECO:0000313" key="7">
    <source>
        <dbReference type="Proteomes" id="UP000030786"/>
    </source>
</evidence>
<organism evidence="6 7">
    <name type="scientific">Cellulophaga baltica 18</name>
    <dbReference type="NCBI Taxonomy" id="1348584"/>
    <lineage>
        <taxon>Bacteria</taxon>
        <taxon>Pseudomonadati</taxon>
        <taxon>Bacteroidota</taxon>
        <taxon>Flavobacteriia</taxon>
        <taxon>Flavobacteriales</taxon>
        <taxon>Flavobacteriaceae</taxon>
        <taxon>Cellulophaga</taxon>
    </lineage>
</organism>
<dbReference type="CDD" id="cd02966">
    <property type="entry name" value="TlpA_like_family"/>
    <property type="match status" value="1"/>
</dbReference>
<accession>A0AAU8RJ65</accession>
<feature type="coiled-coil region" evidence="4">
    <location>
        <begin position="220"/>
        <end position="247"/>
    </location>
</feature>
<dbReference type="PANTHER" id="PTHR42852">
    <property type="entry name" value="THIOL:DISULFIDE INTERCHANGE PROTEIN DSBE"/>
    <property type="match status" value="1"/>
</dbReference>
<dbReference type="InterPro" id="IPR013766">
    <property type="entry name" value="Thioredoxin_domain"/>
</dbReference>
<dbReference type="PROSITE" id="PS51352">
    <property type="entry name" value="THIOREDOXIN_2"/>
    <property type="match status" value="1"/>
</dbReference>
<dbReference type="GO" id="GO:0016491">
    <property type="term" value="F:oxidoreductase activity"/>
    <property type="evidence" value="ECO:0007669"/>
    <property type="project" value="InterPro"/>
</dbReference>
<dbReference type="PANTHER" id="PTHR42852:SF13">
    <property type="entry name" value="PROTEIN DIPZ"/>
    <property type="match status" value="1"/>
</dbReference>
<dbReference type="Gene3D" id="3.40.30.10">
    <property type="entry name" value="Glutaredoxin"/>
    <property type="match status" value="1"/>
</dbReference>
<dbReference type="InterPro" id="IPR036249">
    <property type="entry name" value="Thioredoxin-like_sf"/>
</dbReference>
<evidence type="ECO:0000256" key="3">
    <source>
        <dbReference type="ARBA" id="ARBA00023284"/>
    </source>
</evidence>
<evidence type="ECO:0000313" key="6">
    <source>
        <dbReference type="EMBL" id="AIZ42448.1"/>
    </source>
</evidence>
<dbReference type="KEGG" id="cbat:M666_13185"/>
<comment type="subcellular location">
    <subcellularLocation>
        <location evidence="1">Cell envelope</location>
    </subcellularLocation>
</comment>
<dbReference type="InterPro" id="IPR017937">
    <property type="entry name" value="Thioredoxin_CS"/>
</dbReference>
<dbReference type="SUPFAM" id="SSF52833">
    <property type="entry name" value="Thioredoxin-like"/>
    <property type="match status" value="1"/>
</dbReference>
<dbReference type="Pfam" id="PF08534">
    <property type="entry name" value="Redoxin"/>
    <property type="match status" value="1"/>
</dbReference>
<dbReference type="AlphaFoldDB" id="A0AAU8RJ65"/>
<reference evidence="6 7" key="1">
    <citation type="journal article" date="2014" name="Environ. Microbiol.">
        <title>Contrasting genomic patterns and infection strategies of two co-existing Bacteroidetes podovirus genera.</title>
        <authorList>
            <person name="Holmfeldt K."/>
            <person name="Howard-Varona C."/>
            <person name="Solonenko N."/>
            <person name="Sullivan M.B."/>
        </authorList>
    </citation>
    <scope>NUCLEOTIDE SEQUENCE [LARGE SCALE GENOMIC DNA]</scope>
    <source>
        <strain evidence="6 7">18</strain>
    </source>
</reference>
<dbReference type="EMBL" id="CP009976">
    <property type="protein sequence ID" value="AIZ42448.1"/>
    <property type="molecule type" value="Genomic_DNA"/>
</dbReference>
<evidence type="ECO:0000256" key="4">
    <source>
        <dbReference type="SAM" id="Coils"/>
    </source>
</evidence>
<sequence>MKNILTILIFWITSIAIAQEYYQIAGTEKILSTKDSIQKFLNKTKDNYNKTSVKKYGYIANSVIYEFGETIKRNDSTITFVKLSLDLKKVDYKRDEIFELQDEKLTELELITLTGSKLNNQILKGKVTFINLWFVNCAPCLKEIPQLNTLKIKYENKVNFIAITFDPKSKVIEFLKRKPFNFDIVTDQKELLDNFFKPGAYPKILIVNKEGVISFISNGIREEESDSDNVQHTITELQEQLNQLISK</sequence>
<evidence type="ECO:0000259" key="5">
    <source>
        <dbReference type="PROSITE" id="PS51352"/>
    </source>
</evidence>
<evidence type="ECO:0000256" key="2">
    <source>
        <dbReference type="ARBA" id="ARBA00022748"/>
    </source>
</evidence>
<keyword evidence="4" id="KW-0175">Coiled coil</keyword>
<dbReference type="GeneID" id="78061692"/>
<keyword evidence="2" id="KW-0201">Cytochrome c-type biogenesis</keyword>
<gene>
    <name evidence="6" type="ORF">M666_13185</name>
</gene>
<evidence type="ECO:0000256" key="1">
    <source>
        <dbReference type="ARBA" id="ARBA00004196"/>
    </source>
</evidence>
<dbReference type="InterPro" id="IPR050553">
    <property type="entry name" value="Thioredoxin_ResA/DsbE_sf"/>
</dbReference>
<dbReference type="RefSeq" id="WP_029446241.1">
    <property type="nucleotide sequence ID" value="NZ_CP009976.1"/>
</dbReference>
<dbReference type="GO" id="GO:0030313">
    <property type="term" value="C:cell envelope"/>
    <property type="evidence" value="ECO:0007669"/>
    <property type="project" value="UniProtKB-SubCell"/>
</dbReference>
<proteinExistence type="predicted"/>
<dbReference type="PROSITE" id="PS00194">
    <property type="entry name" value="THIOREDOXIN_1"/>
    <property type="match status" value="1"/>
</dbReference>